<dbReference type="AlphaFoldDB" id="A0A0F9AZL1"/>
<accession>A0A0F9AZL1</accession>
<reference evidence="1" key="1">
    <citation type="journal article" date="2015" name="Nature">
        <title>Complex archaea that bridge the gap between prokaryotes and eukaryotes.</title>
        <authorList>
            <person name="Spang A."/>
            <person name="Saw J.H."/>
            <person name="Jorgensen S.L."/>
            <person name="Zaremba-Niedzwiedzka K."/>
            <person name="Martijn J."/>
            <person name="Lind A.E."/>
            <person name="van Eijk R."/>
            <person name="Schleper C."/>
            <person name="Guy L."/>
            <person name="Ettema T.J."/>
        </authorList>
    </citation>
    <scope>NUCLEOTIDE SEQUENCE</scope>
</reference>
<comment type="caution">
    <text evidence="1">The sequence shown here is derived from an EMBL/GenBank/DDBJ whole genome shotgun (WGS) entry which is preliminary data.</text>
</comment>
<dbReference type="EMBL" id="LAZR01052050">
    <property type="protein sequence ID" value="KKK83829.1"/>
    <property type="molecule type" value="Genomic_DNA"/>
</dbReference>
<proteinExistence type="predicted"/>
<feature type="non-terminal residue" evidence="1">
    <location>
        <position position="44"/>
    </location>
</feature>
<evidence type="ECO:0000313" key="1">
    <source>
        <dbReference type="EMBL" id="KKK83829.1"/>
    </source>
</evidence>
<gene>
    <name evidence="1" type="ORF">LCGC14_2789440</name>
</gene>
<organism evidence="1">
    <name type="scientific">marine sediment metagenome</name>
    <dbReference type="NCBI Taxonomy" id="412755"/>
    <lineage>
        <taxon>unclassified sequences</taxon>
        <taxon>metagenomes</taxon>
        <taxon>ecological metagenomes</taxon>
    </lineage>
</organism>
<protein>
    <submittedName>
        <fullName evidence="1">Uncharacterized protein</fullName>
    </submittedName>
</protein>
<sequence>MKTKKLVGLTQDEYMKLFGEVREAMEEGCKWYQRAGYVANEDVN</sequence>
<name>A0A0F9AZL1_9ZZZZ</name>